<protein>
    <submittedName>
        <fullName evidence="2">Uncharacterized protein</fullName>
    </submittedName>
</protein>
<evidence type="ECO:0000313" key="3">
    <source>
        <dbReference type="Proteomes" id="UP000696573"/>
    </source>
</evidence>
<name>A0A9N9VSI9_9HYPO</name>
<sequence>MVMFMIVVMVVIVIVVVVVVMVMMMIVAVAMVVVVVIVVPMVVRVLYRRRIWRANSIRPWAVVSRFHPAILSNACGRDLLLANVASELDTWESVLPCGFSPPLDIDDFHEPIDAFDLECECSGFWCAWGRVDDGRAYDDVMVAISEQECCPTRADGSDFEGVRRLLRLGREIQRLPKDQTDPH</sequence>
<reference evidence="2" key="1">
    <citation type="submission" date="2021-10" db="EMBL/GenBank/DDBJ databases">
        <authorList>
            <person name="Piombo E."/>
        </authorList>
    </citation>
    <scope>NUCLEOTIDE SEQUENCE</scope>
</reference>
<gene>
    <name evidence="2" type="ORF">CRHIZ90672A_00008802</name>
</gene>
<dbReference type="EMBL" id="CABFNQ020000747">
    <property type="protein sequence ID" value="CAH0033658.1"/>
    <property type="molecule type" value="Genomic_DNA"/>
</dbReference>
<dbReference type="AlphaFoldDB" id="A0A9N9VSI9"/>
<keyword evidence="1" id="KW-0812">Transmembrane</keyword>
<accession>A0A9N9VSI9</accession>
<evidence type="ECO:0000256" key="1">
    <source>
        <dbReference type="SAM" id="Phobius"/>
    </source>
</evidence>
<dbReference type="Proteomes" id="UP000696573">
    <property type="component" value="Unassembled WGS sequence"/>
</dbReference>
<keyword evidence="1" id="KW-1133">Transmembrane helix</keyword>
<evidence type="ECO:0000313" key="2">
    <source>
        <dbReference type="EMBL" id="CAH0033658.1"/>
    </source>
</evidence>
<keyword evidence="3" id="KW-1185">Reference proteome</keyword>
<keyword evidence="1" id="KW-0472">Membrane</keyword>
<comment type="caution">
    <text evidence="2">The sequence shown here is derived from an EMBL/GenBank/DDBJ whole genome shotgun (WGS) entry which is preliminary data.</text>
</comment>
<organism evidence="2 3">
    <name type="scientific">Clonostachys rhizophaga</name>
    <dbReference type="NCBI Taxonomy" id="160324"/>
    <lineage>
        <taxon>Eukaryota</taxon>
        <taxon>Fungi</taxon>
        <taxon>Dikarya</taxon>
        <taxon>Ascomycota</taxon>
        <taxon>Pezizomycotina</taxon>
        <taxon>Sordariomycetes</taxon>
        <taxon>Hypocreomycetidae</taxon>
        <taxon>Hypocreales</taxon>
        <taxon>Bionectriaceae</taxon>
        <taxon>Clonostachys</taxon>
    </lineage>
</organism>
<feature type="transmembrane region" description="Helical" evidence="1">
    <location>
        <begin position="6"/>
        <end position="39"/>
    </location>
</feature>
<proteinExistence type="predicted"/>